<proteinExistence type="predicted"/>
<evidence type="ECO:0000313" key="3">
    <source>
        <dbReference type="Proteomes" id="UP000712281"/>
    </source>
</evidence>
<dbReference type="AlphaFoldDB" id="A0A8S9J423"/>
<evidence type="ECO:0000313" key="2">
    <source>
        <dbReference type="EMBL" id="KAF2576838.1"/>
    </source>
</evidence>
<feature type="compositionally biased region" description="Polar residues" evidence="1">
    <location>
        <begin position="1"/>
        <end position="11"/>
    </location>
</feature>
<feature type="region of interest" description="Disordered" evidence="1">
    <location>
        <begin position="1"/>
        <end position="22"/>
    </location>
</feature>
<name>A0A8S9J423_BRACR</name>
<organism evidence="2 3">
    <name type="scientific">Brassica cretica</name>
    <name type="common">Mustard</name>
    <dbReference type="NCBI Taxonomy" id="69181"/>
    <lineage>
        <taxon>Eukaryota</taxon>
        <taxon>Viridiplantae</taxon>
        <taxon>Streptophyta</taxon>
        <taxon>Embryophyta</taxon>
        <taxon>Tracheophyta</taxon>
        <taxon>Spermatophyta</taxon>
        <taxon>Magnoliopsida</taxon>
        <taxon>eudicotyledons</taxon>
        <taxon>Gunneridae</taxon>
        <taxon>Pentapetalae</taxon>
        <taxon>rosids</taxon>
        <taxon>malvids</taxon>
        <taxon>Brassicales</taxon>
        <taxon>Brassicaceae</taxon>
        <taxon>Brassiceae</taxon>
        <taxon>Brassica</taxon>
    </lineage>
</organism>
<dbReference type="EMBL" id="QGKW02001660">
    <property type="protein sequence ID" value="KAF2576838.1"/>
    <property type="molecule type" value="Genomic_DNA"/>
</dbReference>
<reference evidence="2" key="1">
    <citation type="submission" date="2019-12" db="EMBL/GenBank/DDBJ databases">
        <title>Genome sequencing and annotation of Brassica cretica.</title>
        <authorList>
            <person name="Studholme D.J."/>
            <person name="Sarris P.F."/>
        </authorList>
    </citation>
    <scope>NUCLEOTIDE SEQUENCE</scope>
    <source>
        <strain evidence="2">PFS-001/15</strain>
        <tissue evidence="2">Leaf</tissue>
    </source>
</reference>
<comment type="caution">
    <text evidence="2">The sequence shown here is derived from an EMBL/GenBank/DDBJ whole genome shotgun (WGS) entry which is preliminary data.</text>
</comment>
<gene>
    <name evidence="2" type="ORF">F2Q68_00005794</name>
</gene>
<dbReference type="Proteomes" id="UP000712281">
    <property type="component" value="Unassembled WGS sequence"/>
</dbReference>
<accession>A0A8S9J423</accession>
<evidence type="ECO:0000256" key="1">
    <source>
        <dbReference type="SAM" id="MobiDB-lite"/>
    </source>
</evidence>
<protein>
    <submittedName>
        <fullName evidence="2">Uncharacterized protein</fullName>
    </submittedName>
</protein>
<sequence length="84" mass="9112">MGKESNSMNRRVSNRKSDCSAGLAFPSCPLASRAPAPPPRQPVIHTMDSVLKIFVDGCRCSFSCGEQKSQAWSHAEIMLGAFLI</sequence>